<protein>
    <submittedName>
        <fullName evidence="9">Peptide ABC transporter permease</fullName>
    </submittedName>
</protein>
<keyword evidence="5 7" id="KW-1133">Transmembrane helix</keyword>
<feature type="transmembrane region" description="Helical" evidence="7">
    <location>
        <begin position="211"/>
        <end position="230"/>
    </location>
</feature>
<dbReference type="EMBL" id="LQMQ01000010">
    <property type="protein sequence ID" value="KUO42137.1"/>
    <property type="molecule type" value="Genomic_DNA"/>
</dbReference>
<sequence length="344" mass="38608">MELRAYIVRRLLLLIPVLVGVILIIFALLQFFSPVQRAALYVRSPQQFRNLDQIIEKYHLNEPVYVQFFYWISEVLKGNLGWSKSVNMPVSDALLRFLPATLELLIFTVPLTIFIGIKLGITSAIHRDKPVDHVTRGLAIAGYSLPAFWLGLMLLMIFYGFFTGLFPPGRLGLDAEMVVSSASFQNYTYIHTIDGILNLRLDVVLDALRHLVLPVTTLTIINLAFIMRIMRSSMLETLNKDYIMMARAKGLDEKTVINKHARRNALIPAVTVSGYLVASLMAGAVLTETVFNYKGLGWWSVNAAVQLDVPAVLGFVLFIGTVIVITNLIVDLLYAKIDPRIRLG</sequence>
<dbReference type="InterPro" id="IPR035906">
    <property type="entry name" value="MetI-like_sf"/>
</dbReference>
<feature type="domain" description="ABC transmembrane type-1" evidence="8">
    <location>
        <begin position="98"/>
        <end position="334"/>
    </location>
</feature>
<dbReference type="Gene3D" id="1.10.3720.10">
    <property type="entry name" value="MetI-like"/>
    <property type="match status" value="1"/>
</dbReference>
<dbReference type="GO" id="GO:0005886">
    <property type="term" value="C:plasma membrane"/>
    <property type="evidence" value="ECO:0007669"/>
    <property type="project" value="UniProtKB-SubCell"/>
</dbReference>
<dbReference type="Proteomes" id="UP000074294">
    <property type="component" value="Unassembled WGS sequence"/>
</dbReference>
<dbReference type="PROSITE" id="PS50928">
    <property type="entry name" value="ABC_TM1"/>
    <property type="match status" value="1"/>
</dbReference>
<dbReference type="CDD" id="cd06261">
    <property type="entry name" value="TM_PBP2"/>
    <property type="match status" value="1"/>
</dbReference>
<dbReference type="SUPFAM" id="SSF161098">
    <property type="entry name" value="MetI-like"/>
    <property type="match status" value="1"/>
</dbReference>
<feature type="transmembrane region" description="Helical" evidence="7">
    <location>
        <begin position="265"/>
        <end position="291"/>
    </location>
</feature>
<evidence type="ECO:0000313" key="9">
    <source>
        <dbReference type="EMBL" id="KUO42137.1"/>
    </source>
</evidence>
<dbReference type="PANTHER" id="PTHR43163:SF6">
    <property type="entry name" value="DIPEPTIDE TRANSPORT SYSTEM PERMEASE PROTEIN DPPB-RELATED"/>
    <property type="match status" value="1"/>
</dbReference>
<dbReference type="InterPro" id="IPR000515">
    <property type="entry name" value="MetI-like"/>
</dbReference>
<evidence type="ECO:0000256" key="7">
    <source>
        <dbReference type="RuleBase" id="RU363032"/>
    </source>
</evidence>
<comment type="subcellular location">
    <subcellularLocation>
        <location evidence="1 7">Cell membrane</location>
        <topology evidence="1 7">Multi-pass membrane protein</topology>
    </subcellularLocation>
</comment>
<accession>A0A147K068</accession>
<dbReference type="Pfam" id="PF00528">
    <property type="entry name" value="BPD_transp_1"/>
    <property type="match status" value="1"/>
</dbReference>
<dbReference type="STRING" id="1776334.APZ16_03640"/>
<reference evidence="9 10" key="1">
    <citation type="journal article" date="2016" name="Nat. Microbiol.">
        <title>Genomic inference of the metabolism of cosmopolitan subsurface Archaea, Hadesarchaea.</title>
        <authorList>
            <person name="Baker B.J."/>
            <person name="Saw J.H."/>
            <person name="Lind A.E."/>
            <person name="Lazar C.S."/>
            <person name="Hinrichs K.-U."/>
            <person name="Teske A.P."/>
            <person name="Ettema T.J."/>
        </authorList>
    </citation>
    <scope>NUCLEOTIDE SEQUENCE [LARGE SCALE GENOMIC DNA]</scope>
</reference>
<feature type="transmembrane region" description="Helical" evidence="7">
    <location>
        <begin position="311"/>
        <end position="334"/>
    </location>
</feature>
<proteinExistence type="inferred from homology"/>
<feature type="transmembrane region" description="Helical" evidence="7">
    <location>
        <begin position="12"/>
        <end position="32"/>
    </location>
</feature>
<comment type="similarity">
    <text evidence="7">Belongs to the binding-protein-dependent transport system permease family.</text>
</comment>
<evidence type="ECO:0000256" key="6">
    <source>
        <dbReference type="ARBA" id="ARBA00023136"/>
    </source>
</evidence>
<evidence type="ECO:0000256" key="3">
    <source>
        <dbReference type="ARBA" id="ARBA00022475"/>
    </source>
</evidence>
<organism evidence="9 10">
    <name type="scientific">Hadarchaeum yellowstonense</name>
    <dbReference type="NCBI Taxonomy" id="1776334"/>
    <lineage>
        <taxon>Archaea</taxon>
        <taxon>Methanobacteriati</taxon>
        <taxon>Candidatus Hadarchaeota</taxon>
        <taxon>Candidatus Hadarchaeia</taxon>
        <taxon>Candidatus Hadarchaeales</taxon>
        <taxon>Candidatus Hadarchaeaceae</taxon>
        <taxon>Candidatus Hadarchaeum</taxon>
    </lineage>
</organism>
<gene>
    <name evidence="9" type="ORF">APZ16_03640</name>
</gene>
<evidence type="ECO:0000256" key="1">
    <source>
        <dbReference type="ARBA" id="ARBA00004651"/>
    </source>
</evidence>
<keyword evidence="2 7" id="KW-0813">Transport</keyword>
<evidence type="ECO:0000259" key="8">
    <source>
        <dbReference type="PROSITE" id="PS50928"/>
    </source>
</evidence>
<comment type="caution">
    <text evidence="9">The sequence shown here is derived from an EMBL/GenBank/DDBJ whole genome shotgun (WGS) entry which is preliminary data.</text>
</comment>
<feature type="transmembrane region" description="Helical" evidence="7">
    <location>
        <begin position="97"/>
        <end position="117"/>
    </location>
</feature>
<dbReference type="GO" id="GO:0071916">
    <property type="term" value="F:dipeptide transmembrane transporter activity"/>
    <property type="evidence" value="ECO:0007669"/>
    <property type="project" value="TreeGrafter"/>
</dbReference>
<keyword evidence="6 7" id="KW-0472">Membrane</keyword>
<evidence type="ECO:0000256" key="5">
    <source>
        <dbReference type="ARBA" id="ARBA00022989"/>
    </source>
</evidence>
<keyword evidence="3" id="KW-1003">Cell membrane</keyword>
<dbReference type="PANTHER" id="PTHR43163">
    <property type="entry name" value="DIPEPTIDE TRANSPORT SYSTEM PERMEASE PROTEIN DPPB-RELATED"/>
    <property type="match status" value="1"/>
</dbReference>
<keyword evidence="4 7" id="KW-0812">Transmembrane</keyword>
<evidence type="ECO:0000256" key="4">
    <source>
        <dbReference type="ARBA" id="ARBA00022692"/>
    </source>
</evidence>
<evidence type="ECO:0000313" key="10">
    <source>
        <dbReference type="Proteomes" id="UP000074294"/>
    </source>
</evidence>
<feature type="transmembrane region" description="Helical" evidence="7">
    <location>
        <begin position="138"/>
        <end position="162"/>
    </location>
</feature>
<evidence type="ECO:0000256" key="2">
    <source>
        <dbReference type="ARBA" id="ARBA00022448"/>
    </source>
</evidence>
<name>A0A147K068_HADYE</name>
<dbReference type="AlphaFoldDB" id="A0A147K068"/>